<gene>
    <name evidence="1" type="ORF">CLPU_9c00850</name>
</gene>
<evidence type="ECO:0000313" key="1">
    <source>
        <dbReference type="EMBL" id="KNF08189.1"/>
    </source>
</evidence>
<evidence type="ECO:0000313" key="2">
    <source>
        <dbReference type="Proteomes" id="UP000037267"/>
    </source>
</evidence>
<protein>
    <submittedName>
        <fullName evidence="1">Uncharacterized protein</fullName>
    </submittedName>
</protein>
<reference evidence="2" key="1">
    <citation type="submission" date="2015-07" db="EMBL/GenBank/DDBJ databases">
        <title>Draft genome sequence of the purine-degrading Gottschalkia purinilyticum DSM 1384 (formerly Clostridium purinilyticum).</title>
        <authorList>
            <person name="Poehlein A."/>
            <person name="Schiel-Bengelsdorf B."/>
            <person name="Bengelsdorf F.R."/>
            <person name="Daniel R."/>
            <person name="Duerre P."/>
        </authorList>
    </citation>
    <scope>NUCLEOTIDE SEQUENCE [LARGE SCALE GENOMIC DNA]</scope>
    <source>
        <strain evidence="2">DSM 1384</strain>
    </source>
</reference>
<comment type="caution">
    <text evidence="1">The sequence shown here is derived from an EMBL/GenBank/DDBJ whole genome shotgun (WGS) entry which is preliminary data.</text>
</comment>
<sequence length="59" mass="6974">MILFENLKEIKDYWVNNFTGILYGDENNPILDNEEEHETLKMLLKGEDAKKAYKVVINE</sequence>
<dbReference type="Proteomes" id="UP000037267">
    <property type="component" value="Unassembled WGS sequence"/>
</dbReference>
<organism evidence="1 2">
    <name type="scientific">Gottschalkia purinilytica</name>
    <name type="common">Clostridium purinilyticum</name>
    <dbReference type="NCBI Taxonomy" id="1503"/>
    <lineage>
        <taxon>Bacteria</taxon>
        <taxon>Bacillati</taxon>
        <taxon>Bacillota</taxon>
        <taxon>Tissierellia</taxon>
        <taxon>Tissierellales</taxon>
        <taxon>Gottschalkiaceae</taxon>
        <taxon>Gottschalkia</taxon>
    </lineage>
</organism>
<dbReference type="OrthoDB" id="2623666at2"/>
<keyword evidence="2" id="KW-1185">Reference proteome</keyword>
<proteinExistence type="predicted"/>
<dbReference type="AlphaFoldDB" id="A0A0L0W9G7"/>
<name>A0A0L0W9G7_GOTPU</name>
<dbReference type="RefSeq" id="WP_050355554.1">
    <property type="nucleotide sequence ID" value="NZ_LGSS01000009.1"/>
</dbReference>
<accession>A0A0L0W9G7</accession>
<dbReference type="EMBL" id="LGSS01000009">
    <property type="protein sequence ID" value="KNF08189.1"/>
    <property type="molecule type" value="Genomic_DNA"/>
</dbReference>